<organism evidence="9">
    <name type="scientific">Homo sapiens</name>
    <name type="common">Human</name>
    <dbReference type="NCBI Taxonomy" id="9606"/>
    <lineage>
        <taxon>Eukaryota</taxon>
        <taxon>Metazoa</taxon>
        <taxon>Chordata</taxon>
        <taxon>Craniata</taxon>
        <taxon>Vertebrata</taxon>
        <taxon>Euteleostomi</taxon>
        <taxon>Mammalia</taxon>
        <taxon>Eutheria</taxon>
        <taxon>Euarchontoglires</taxon>
        <taxon>Primates</taxon>
        <taxon>Haplorrhini</taxon>
        <taxon>Catarrhini</taxon>
        <taxon>Hominidae</taxon>
        <taxon>Homo</taxon>
    </lineage>
</organism>
<keyword evidence="3 8" id="KW-1133">Transmembrane helix</keyword>
<name>A0A126GVL2_HUMAN</name>
<protein>
    <submittedName>
        <fullName evidence="9">OR5S1</fullName>
    </submittedName>
</protein>
<evidence type="ECO:0000256" key="2">
    <source>
        <dbReference type="ARBA" id="ARBA00022692"/>
    </source>
</evidence>
<keyword evidence="5 8" id="KW-0472">Membrane</keyword>
<gene>
    <name evidence="9" type="primary">OR5S1</name>
</gene>
<dbReference type="AlphaFoldDB" id="A0A126GVL2"/>
<keyword evidence="7" id="KW-0807">Transducer</keyword>
<evidence type="ECO:0000256" key="3">
    <source>
        <dbReference type="ARBA" id="ARBA00022989"/>
    </source>
</evidence>
<dbReference type="InterPro" id="IPR000725">
    <property type="entry name" value="Olfact_rcpt"/>
</dbReference>
<reference evidence="9" key="1">
    <citation type="submission" date="2014-12" db="EMBL/GenBank/DDBJ databases">
        <title>Human Olfactory Receptor Responses to Odorants.</title>
        <authorList>
            <person name="Mainland J.D."/>
            <person name="Li Y.R."/>
            <person name="Zhou T."/>
            <person name="Liu W.L.L."/>
            <person name="Matsunami H."/>
        </authorList>
    </citation>
    <scope>NUCLEOTIDE SEQUENCE</scope>
</reference>
<keyword evidence="2 8" id="KW-0812">Transmembrane</keyword>
<dbReference type="EMBL" id="KP290293">
    <property type="protein sequence ID" value="ALI87471.1"/>
    <property type="molecule type" value="Genomic_DNA"/>
</dbReference>
<proteinExistence type="predicted"/>
<evidence type="ECO:0000256" key="5">
    <source>
        <dbReference type="ARBA" id="ARBA00023136"/>
    </source>
</evidence>
<keyword evidence="4" id="KW-0297">G-protein coupled receptor</keyword>
<dbReference type="GO" id="GO:0004930">
    <property type="term" value="F:G protein-coupled receptor activity"/>
    <property type="evidence" value="ECO:0007669"/>
    <property type="project" value="UniProtKB-KW"/>
</dbReference>
<feature type="transmembrane region" description="Helical" evidence="8">
    <location>
        <begin position="12"/>
        <end position="39"/>
    </location>
</feature>
<sequence length="181" mass="19648">MLKGLEGGLENQALLFAVFPGLYMVTIPGNLTMTMVIILDTHLHFPVNFFLRSLPLPGPWPCLHHPNALVNFSSSSKVVTFAGCAARFFFSLLSTTETFLLAVMAYDCFVAICSLVWCPVTTCLSICIILGPGTYCRVCLSSIVQTGLMFQLPSAGTNHIDHSVTCPSCSGWPVHAWPSMS</sequence>
<evidence type="ECO:0000256" key="6">
    <source>
        <dbReference type="ARBA" id="ARBA00023170"/>
    </source>
</evidence>
<dbReference type="PeptideAtlas" id="A0A126GVL2"/>
<dbReference type="PANTHER" id="PTHR48018">
    <property type="entry name" value="OLFACTORY RECEPTOR"/>
    <property type="match status" value="1"/>
</dbReference>
<evidence type="ECO:0000256" key="8">
    <source>
        <dbReference type="SAM" id="Phobius"/>
    </source>
</evidence>
<dbReference type="Gene3D" id="1.20.1070.10">
    <property type="entry name" value="Rhodopsin 7-helix transmembrane proteins"/>
    <property type="match status" value="1"/>
</dbReference>
<keyword evidence="6" id="KW-0675">Receptor</keyword>
<evidence type="ECO:0000256" key="7">
    <source>
        <dbReference type="ARBA" id="ARBA00023224"/>
    </source>
</evidence>
<accession>A0A126GVL2</accession>
<evidence type="ECO:0000313" key="9">
    <source>
        <dbReference type="EMBL" id="ALI87471.1"/>
    </source>
</evidence>
<dbReference type="GO" id="GO:0016020">
    <property type="term" value="C:membrane"/>
    <property type="evidence" value="ECO:0007669"/>
    <property type="project" value="UniProtKB-SubCell"/>
</dbReference>
<evidence type="ECO:0000256" key="1">
    <source>
        <dbReference type="ARBA" id="ARBA00004141"/>
    </source>
</evidence>
<dbReference type="GO" id="GO:0004984">
    <property type="term" value="F:olfactory receptor activity"/>
    <property type="evidence" value="ECO:0007669"/>
    <property type="project" value="InterPro"/>
</dbReference>
<dbReference type="SUPFAM" id="SSF81321">
    <property type="entry name" value="Family A G protein-coupled receptor-like"/>
    <property type="match status" value="1"/>
</dbReference>
<feature type="transmembrane region" description="Helical" evidence="8">
    <location>
        <begin position="109"/>
        <end position="131"/>
    </location>
</feature>
<dbReference type="Pfam" id="PF13853">
    <property type="entry name" value="7tm_4"/>
    <property type="match status" value="1"/>
</dbReference>
<comment type="subcellular location">
    <subcellularLocation>
        <location evidence="1">Membrane</location>
        <topology evidence="1">Multi-pass membrane protein</topology>
    </subcellularLocation>
</comment>
<evidence type="ECO:0000256" key="4">
    <source>
        <dbReference type="ARBA" id="ARBA00023040"/>
    </source>
</evidence>